<dbReference type="Pfam" id="PF05175">
    <property type="entry name" value="MTS"/>
    <property type="match status" value="1"/>
</dbReference>
<dbReference type="InterPro" id="IPR046977">
    <property type="entry name" value="RsmC/RlmG"/>
</dbReference>
<evidence type="ECO:0000256" key="2">
    <source>
        <dbReference type="ARBA" id="ARBA00022679"/>
    </source>
</evidence>
<dbReference type="GO" id="GO:0008757">
    <property type="term" value="F:S-adenosylmethionine-dependent methyltransferase activity"/>
    <property type="evidence" value="ECO:0007669"/>
    <property type="project" value="InterPro"/>
</dbReference>
<keyword evidence="1 4" id="KW-0489">Methyltransferase</keyword>
<reference evidence="4 5" key="1">
    <citation type="submission" date="2020-06" db="EMBL/GenBank/DDBJ databases">
        <authorList>
            <person name="Kang J."/>
        </authorList>
    </citation>
    <scope>NUCLEOTIDE SEQUENCE [LARGE SCALE GENOMIC DNA]</scope>
    <source>
        <strain evidence="4 5">DCY120</strain>
    </source>
</reference>
<dbReference type="GO" id="GO:0032259">
    <property type="term" value="P:methylation"/>
    <property type="evidence" value="ECO:0007669"/>
    <property type="project" value="UniProtKB-KW"/>
</dbReference>
<feature type="domain" description="Methyltransferase small" evidence="3">
    <location>
        <begin position="28"/>
        <end position="197"/>
    </location>
</feature>
<dbReference type="InterPro" id="IPR029063">
    <property type="entry name" value="SAM-dependent_MTases_sf"/>
</dbReference>
<sequence length="203" mass="22747">MAEQYFTAQPNAQHQLREFQFQLLQQDLHFTTDNGVFSKQTIDFGTRVLLEAIGLEPAPTGPLLDLGCGYGPIGLTLASLWPQRQVELVDVNQRALALAQQNAQANQIENVRIYPSDAYQSVQRQDYGAIYTNPPLRAGKKVVTAILTQALQYLRTDGQLWCVIQKKQGAPSYKKMMQVAFGNAQIIKRSKGYYVIKSVKTPD</sequence>
<dbReference type="Gene3D" id="3.40.50.150">
    <property type="entry name" value="Vaccinia Virus protein VP39"/>
    <property type="match status" value="1"/>
</dbReference>
<keyword evidence="2 4" id="KW-0808">Transferase</keyword>
<dbReference type="InterPro" id="IPR007848">
    <property type="entry name" value="Small_mtfrase_dom"/>
</dbReference>
<evidence type="ECO:0000256" key="1">
    <source>
        <dbReference type="ARBA" id="ARBA00022603"/>
    </source>
</evidence>
<organism evidence="4 5">
    <name type="scientific">Bombilactobacillus apium</name>
    <dbReference type="NCBI Taxonomy" id="2675299"/>
    <lineage>
        <taxon>Bacteria</taxon>
        <taxon>Bacillati</taxon>
        <taxon>Bacillota</taxon>
        <taxon>Bacilli</taxon>
        <taxon>Lactobacillales</taxon>
        <taxon>Lactobacillaceae</taxon>
        <taxon>Bombilactobacillus</taxon>
    </lineage>
</organism>
<gene>
    <name evidence="4" type="ORF">HU830_02090</name>
</gene>
<dbReference type="EMBL" id="JABZEC010000002">
    <property type="protein sequence ID" value="NVY95980.1"/>
    <property type="molecule type" value="Genomic_DNA"/>
</dbReference>
<dbReference type="CDD" id="cd02440">
    <property type="entry name" value="AdoMet_MTases"/>
    <property type="match status" value="1"/>
</dbReference>
<evidence type="ECO:0000313" key="4">
    <source>
        <dbReference type="EMBL" id="NVY95980.1"/>
    </source>
</evidence>
<proteinExistence type="predicted"/>
<accession>A0A850R0U7</accession>
<dbReference type="SUPFAM" id="SSF53335">
    <property type="entry name" value="S-adenosyl-L-methionine-dependent methyltransferases"/>
    <property type="match status" value="1"/>
</dbReference>
<dbReference type="PANTHER" id="PTHR47816:SF4">
    <property type="entry name" value="RIBOSOMAL RNA SMALL SUBUNIT METHYLTRANSFERASE C"/>
    <property type="match status" value="1"/>
</dbReference>
<dbReference type="PANTHER" id="PTHR47816">
    <property type="entry name" value="RIBOSOMAL RNA SMALL SUBUNIT METHYLTRANSFERASE C"/>
    <property type="match status" value="1"/>
</dbReference>
<dbReference type="RefSeq" id="WP_176942149.1">
    <property type="nucleotide sequence ID" value="NZ_JABZEC010000002.1"/>
</dbReference>
<keyword evidence="5" id="KW-1185">Reference proteome</keyword>
<dbReference type="Proteomes" id="UP000563523">
    <property type="component" value="Unassembled WGS sequence"/>
</dbReference>
<name>A0A850R0U7_9LACO</name>
<protein>
    <submittedName>
        <fullName evidence="4">Class I SAM-dependent methyltransferase</fullName>
    </submittedName>
</protein>
<dbReference type="AlphaFoldDB" id="A0A850R0U7"/>
<comment type="caution">
    <text evidence="4">The sequence shown here is derived from an EMBL/GenBank/DDBJ whole genome shotgun (WGS) entry which is preliminary data.</text>
</comment>
<evidence type="ECO:0000313" key="5">
    <source>
        <dbReference type="Proteomes" id="UP000563523"/>
    </source>
</evidence>
<evidence type="ECO:0000259" key="3">
    <source>
        <dbReference type="Pfam" id="PF05175"/>
    </source>
</evidence>